<name>D5EIM5_CORAD</name>
<proteinExistence type="predicted"/>
<dbReference type="Proteomes" id="UP000000925">
    <property type="component" value="Chromosome"/>
</dbReference>
<reference evidence="2 3" key="1">
    <citation type="journal article" date="2010" name="Stand. Genomic Sci.">
        <title>Complete genome sequence of Coraliomargarita akajimensis type strain (04OKA010-24).</title>
        <authorList>
            <person name="Mavromatis K."/>
            <person name="Abt B."/>
            <person name="Brambilla E."/>
            <person name="Lapidus A."/>
            <person name="Copeland A."/>
            <person name="Deshpande S."/>
            <person name="Nolan M."/>
            <person name="Lucas S."/>
            <person name="Tice H."/>
            <person name="Cheng J.F."/>
            <person name="Han C."/>
            <person name="Detter J.C."/>
            <person name="Woyke T."/>
            <person name="Goodwin L."/>
            <person name="Pitluck S."/>
            <person name="Held B."/>
            <person name="Brettin T."/>
            <person name="Tapia R."/>
            <person name="Ivanova N."/>
            <person name="Mikhailova N."/>
            <person name="Pati A."/>
            <person name="Liolios K."/>
            <person name="Chen A."/>
            <person name="Palaniappan K."/>
            <person name="Land M."/>
            <person name="Hauser L."/>
            <person name="Chang Y.J."/>
            <person name="Jeffries C.D."/>
            <person name="Rohde M."/>
            <person name="Goker M."/>
            <person name="Bristow J."/>
            <person name="Eisen J.A."/>
            <person name="Markowitz V."/>
            <person name="Hugenholtz P."/>
            <person name="Klenk H.P."/>
            <person name="Kyrpides N.C."/>
        </authorList>
    </citation>
    <scope>NUCLEOTIDE SEQUENCE [LARGE SCALE GENOMIC DNA]</scope>
    <source>
        <strain evidence="3">DSM 45221 / IAM 15411 / JCM 23193 / KCTC 12865</strain>
    </source>
</reference>
<dbReference type="EMBL" id="CP001998">
    <property type="protein sequence ID" value="ADE56146.1"/>
    <property type="molecule type" value="Genomic_DNA"/>
</dbReference>
<keyword evidence="3" id="KW-1185">Reference proteome</keyword>
<accession>D5EIM5</accession>
<dbReference type="KEGG" id="caa:Caka_3133"/>
<feature type="region of interest" description="Disordered" evidence="1">
    <location>
        <begin position="1"/>
        <end position="46"/>
    </location>
</feature>
<organism evidence="2 3">
    <name type="scientific">Coraliomargarita akajimensis (strain DSM 45221 / IAM 15411 / JCM 23193 / KCTC 12865 / 04OKA010-24)</name>
    <dbReference type="NCBI Taxonomy" id="583355"/>
    <lineage>
        <taxon>Bacteria</taxon>
        <taxon>Pseudomonadati</taxon>
        <taxon>Verrucomicrobiota</taxon>
        <taxon>Opitutia</taxon>
        <taxon>Puniceicoccales</taxon>
        <taxon>Coraliomargaritaceae</taxon>
        <taxon>Coraliomargarita</taxon>
    </lineage>
</organism>
<evidence type="ECO:0000313" key="3">
    <source>
        <dbReference type="Proteomes" id="UP000000925"/>
    </source>
</evidence>
<evidence type="ECO:0000313" key="2">
    <source>
        <dbReference type="EMBL" id="ADE56146.1"/>
    </source>
</evidence>
<dbReference type="HOGENOM" id="CLU_3182537_0_0_0"/>
<gene>
    <name evidence="2" type="ordered locus">Caka_3133</name>
</gene>
<feature type="compositionally biased region" description="Basic and acidic residues" evidence="1">
    <location>
        <begin position="20"/>
        <end position="29"/>
    </location>
</feature>
<evidence type="ECO:0000256" key="1">
    <source>
        <dbReference type="SAM" id="MobiDB-lite"/>
    </source>
</evidence>
<protein>
    <submittedName>
        <fullName evidence="2">Putative ABC transport system, permease protein</fullName>
    </submittedName>
</protein>
<sequence length="46" mass="5029">MPGENTAGDSRGDNGQQNDEEAKNAHLEEVDVSQKIPIADCRDSMR</sequence>
<dbReference type="AlphaFoldDB" id="D5EIM5"/>